<feature type="transmembrane region" description="Helical" evidence="7">
    <location>
        <begin position="43"/>
        <end position="65"/>
    </location>
</feature>
<dbReference type="Pfam" id="PF07690">
    <property type="entry name" value="MFS_1"/>
    <property type="match status" value="1"/>
</dbReference>
<feature type="transmembrane region" description="Helical" evidence="7">
    <location>
        <begin position="12"/>
        <end position="37"/>
    </location>
</feature>
<keyword evidence="2" id="KW-0813">Transport</keyword>
<dbReference type="CDD" id="cd17329">
    <property type="entry name" value="MFS_MdtH_MDR_like"/>
    <property type="match status" value="1"/>
</dbReference>
<evidence type="ECO:0000256" key="5">
    <source>
        <dbReference type="ARBA" id="ARBA00022989"/>
    </source>
</evidence>
<dbReference type="PROSITE" id="PS50850">
    <property type="entry name" value="MFS"/>
    <property type="match status" value="1"/>
</dbReference>
<dbReference type="GO" id="GO:0005886">
    <property type="term" value="C:plasma membrane"/>
    <property type="evidence" value="ECO:0007669"/>
    <property type="project" value="UniProtKB-SubCell"/>
</dbReference>
<dbReference type="PANTHER" id="PTHR43414:SF1">
    <property type="entry name" value="PEPTIDE PERMEASE"/>
    <property type="match status" value="1"/>
</dbReference>
<proteinExistence type="predicted"/>
<evidence type="ECO:0000313" key="9">
    <source>
        <dbReference type="EMBL" id="QPC48317.1"/>
    </source>
</evidence>
<feature type="transmembrane region" description="Helical" evidence="7">
    <location>
        <begin position="281"/>
        <end position="298"/>
    </location>
</feature>
<accession>A0A7S8CE44</accession>
<protein>
    <submittedName>
        <fullName evidence="9">MFS transporter</fullName>
    </submittedName>
</protein>
<keyword evidence="5 7" id="KW-1133">Transmembrane helix</keyword>
<dbReference type="SUPFAM" id="SSF103473">
    <property type="entry name" value="MFS general substrate transporter"/>
    <property type="match status" value="1"/>
</dbReference>
<evidence type="ECO:0000256" key="3">
    <source>
        <dbReference type="ARBA" id="ARBA00022475"/>
    </source>
</evidence>
<comment type="subcellular location">
    <subcellularLocation>
        <location evidence="1">Cell membrane</location>
        <topology evidence="1">Multi-pass membrane protein</topology>
    </subcellularLocation>
</comment>
<dbReference type="KEGG" id="mcui:G8O30_01230"/>
<dbReference type="InterPro" id="IPR036259">
    <property type="entry name" value="MFS_trans_sf"/>
</dbReference>
<evidence type="ECO:0000256" key="6">
    <source>
        <dbReference type="ARBA" id="ARBA00023136"/>
    </source>
</evidence>
<evidence type="ECO:0000259" key="8">
    <source>
        <dbReference type="PROSITE" id="PS50850"/>
    </source>
</evidence>
<feature type="domain" description="Major facilitator superfamily (MFS) profile" evidence="8">
    <location>
        <begin position="1"/>
        <end position="391"/>
    </location>
</feature>
<keyword evidence="6 7" id="KW-0472">Membrane</keyword>
<dbReference type="Proteomes" id="UP000593626">
    <property type="component" value="Chromosome"/>
</dbReference>
<feature type="transmembrane region" description="Helical" evidence="7">
    <location>
        <begin position="166"/>
        <end position="185"/>
    </location>
</feature>
<feature type="transmembrane region" description="Helical" evidence="7">
    <location>
        <begin position="249"/>
        <end position="269"/>
    </location>
</feature>
<dbReference type="Gene3D" id="1.20.1250.20">
    <property type="entry name" value="MFS general substrate transporter like domains"/>
    <property type="match status" value="1"/>
</dbReference>
<evidence type="ECO:0000256" key="1">
    <source>
        <dbReference type="ARBA" id="ARBA00004651"/>
    </source>
</evidence>
<keyword evidence="4 7" id="KW-0812">Transmembrane</keyword>
<sequence length="405" mass="44976">MKEKMRAYHPIVWTLLFGTVFARGASFMALPFLALYLSQTKEVHPILIGLIIGIGPLSGTIGGFIGGHLSDKYGRKIVMITAMFVWGLVYIGFSIASSVAVFFLLNAINGICRSFFEPTSQALMADVTEKERRLRVFSMRYTAINMGAALGPLLGAYVGIMNANWTFMFTGFFYFLYTIVLLVMISKYEVSSNTPSSKKTTMVDAFGIVRKDAALRFFIVGGILVNIGYSQIESTLPQHLSLTLKDGVLLYSVLLSLNAIAVIILQIPLSRFAERFRVMHTMMIGSGFFALGFIGFALSSNWILFIFSMIVLTIGEIFVFPSTSVFIDQIAPEEMRGTYFGAGQFRSAGFFIGPAMGGWIFSEWSGTLLYLLMGMIVLASIYFYKLGDYQRKKVQEVNTEASPQM</sequence>
<evidence type="ECO:0000256" key="2">
    <source>
        <dbReference type="ARBA" id="ARBA00022448"/>
    </source>
</evidence>
<keyword evidence="3" id="KW-1003">Cell membrane</keyword>
<dbReference type="PANTHER" id="PTHR43414">
    <property type="entry name" value="MULTIDRUG RESISTANCE PROTEIN MDTG"/>
    <property type="match status" value="1"/>
</dbReference>
<reference evidence="9 10" key="1">
    <citation type="submission" date="2019-07" db="EMBL/GenBank/DDBJ databases">
        <title>Genome sequence of 2 isolates from Red Sea Mangroves.</title>
        <authorList>
            <person name="Sefrji F."/>
            <person name="Michoud G."/>
            <person name="Merlino G."/>
            <person name="Daffonchio D."/>
        </authorList>
    </citation>
    <scope>NUCLEOTIDE SEQUENCE [LARGE SCALE GENOMIC DNA]</scope>
    <source>
        <strain evidence="9 10">R1DC41</strain>
    </source>
</reference>
<dbReference type="EMBL" id="CP049742">
    <property type="protein sequence ID" value="QPC48317.1"/>
    <property type="molecule type" value="Genomic_DNA"/>
</dbReference>
<evidence type="ECO:0000313" key="10">
    <source>
        <dbReference type="Proteomes" id="UP000593626"/>
    </source>
</evidence>
<keyword evidence="10" id="KW-1185">Reference proteome</keyword>
<dbReference type="InterPro" id="IPR020846">
    <property type="entry name" value="MFS_dom"/>
</dbReference>
<feature type="transmembrane region" description="Helical" evidence="7">
    <location>
        <begin position="367"/>
        <end position="384"/>
    </location>
</feature>
<dbReference type="InterPro" id="IPR011701">
    <property type="entry name" value="MFS"/>
</dbReference>
<feature type="transmembrane region" description="Helical" evidence="7">
    <location>
        <begin position="137"/>
        <end position="160"/>
    </location>
</feature>
<feature type="transmembrane region" description="Helical" evidence="7">
    <location>
        <begin position="339"/>
        <end position="361"/>
    </location>
</feature>
<name>A0A7S8CE44_9BACI</name>
<gene>
    <name evidence="9" type="ORF">G8O30_01230</name>
</gene>
<evidence type="ECO:0000256" key="7">
    <source>
        <dbReference type="SAM" id="Phobius"/>
    </source>
</evidence>
<feature type="transmembrane region" description="Helical" evidence="7">
    <location>
        <begin position="304"/>
        <end position="327"/>
    </location>
</feature>
<dbReference type="AlphaFoldDB" id="A0A7S8CE44"/>
<feature type="transmembrane region" description="Helical" evidence="7">
    <location>
        <begin position="213"/>
        <end position="229"/>
    </location>
</feature>
<dbReference type="GO" id="GO:0022857">
    <property type="term" value="F:transmembrane transporter activity"/>
    <property type="evidence" value="ECO:0007669"/>
    <property type="project" value="InterPro"/>
</dbReference>
<organism evidence="9 10">
    <name type="scientific">Mangrovibacillus cuniculi</name>
    <dbReference type="NCBI Taxonomy" id="2593652"/>
    <lineage>
        <taxon>Bacteria</taxon>
        <taxon>Bacillati</taxon>
        <taxon>Bacillota</taxon>
        <taxon>Bacilli</taxon>
        <taxon>Bacillales</taxon>
        <taxon>Bacillaceae</taxon>
        <taxon>Mangrovibacillus</taxon>
    </lineage>
</organism>
<evidence type="ECO:0000256" key="4">
    <source>
        <dbReference type="ARBA" id="ARBA00022692"/>
    </source>
</evidence>